<proteinExistence type="predicted"/>
<reference evidence="2 3" key="1">
    <citation type="submission" date="2019-04" db="EMBL/GenBank/DDBJ databases">
        <authorList>
            <person name="Feng G."/>
            <person name="Zhang J."/>
            <person name="Zhu H."/>
        </authorList>
    </citation>
    <scope>NUCLEOTIDE SEQUENCE [LARGE SCALE GENOMIC DNA]</scope>
    <source>
        <strain evidence="2 3">9PBR-1</strain>
    </source>
</reference>
<dbReference type="OrthoDB" id="1053324at2"/>
<dbReference type="AlphaFoldDB" id="A0A4Z0Q346"/>
<dbReference type="Proteomes" id="UP000298471">
    <property type="component" value="Unassembled WGS sequence"/>
</dbReference>
<comment type="caution">
    <text evidence="2">The sequence shown here is derived from an EMBL/GenBank/DDBJ whole genome shotgun (WGS) entry which is preliminary data.</text>
</comment>
<evidence type="ECO:0000313" key="3">
    <source>
        <dbReference type="Proteomes" id="UP000298471"/>
    </source>
</evidence>
<gene>
    <name evidence="2" type="ORF">E5K02_20470</name>
</gene>
<name>A0A4Z0Q346_9BACT</name>
<dbReference type="Pfam" id="PF26079">
    <property type="entry name" value="Baseplate_J_C"/>
    <property type="match status" value="1"/>
</dbReference>
<evidence type="ECO:0000259" key="1">
    <source>
        <dbReference type="Pfam" id="PF26079"/>
    </source>
</evidence>
<evidence type="ECO:0000313" key="2">
    <source>
        <dbReference type="EMBL" id="TGE23563.1"/>
    </source>
</evidence>
<dbReference type="EMBL" id="SRMB01000004">
    <property type="protein sequence ID" value="TGE23563.1"/>
    <property type="molecule type" value="Genomic_DNA"/>
</dbReference>
<sequence length="273" mass="29395">MARTITEILASIQQARANTPALAEFKSNSATSLMGLWSYITAVVHWAHEVLWDQHKADVDATLARAKPGTAGWYAEQALLFQEGDTLVADDAGIHYLAGSTGAKIITRAVAIENELSGKLFIKVATDGPTPGTLAALTPAQLTQVRGYFDRKGFAGVRKEVVSRAADRLKVEAEVYYDPLINVPALQLLVQAAVQRYLANLEFNGLVYLARIEDAIQSVPGVKDVKLVRVSARAGAGAPKVISRFYETEAGYIVTDEAAGSTLVDTLQFLPHA</sequence>
<protein>
    <recommendedName>
        <fullName evidence="1">Baseplate J-like C-terminal domain-containing protein</fullName>
    </recommendedName>
</protein>
<feature type="domain" description="Baseplate J-like C-terminal" evidence="1">
    <location>
        <begin position="172"/>
        <end position="229"/>
    </location>
</feature>
<organism evidence="2 3">
    <name type="scientific">Hymenobacter metallicola</name>
    <dbReference type="NCBI Taxonomy" id="2563114"/>
    <lineage>
        <taxon>Bacteria</taxon>
        <taxon>Pseudomonadati</taxon>
        <taxon>Bacteroidota</taxon>
        <taxon>Cytophagia</taxon>
        <taxon>Cytophagales</taxon>
        <taxon>Hymenobacteraceae</taxon>
        <taxon>Hymenobacter</taxon>
    </lineage>
</organism>
<accession>A0A4Z0Q346</accession>
<keyword evidence="3" id="KW-1185">Reference proteome</keyword>
<dbReference type="InterPro" id="IPR058530">
    <property type="entry name" value="Baseplate_J-like_C"/>
</dbReference>
<dbReference type="RefSeq" id="WP_135397388.1">
    <property type="nucleotide sequence ID" value="NZ_SRMB01000004.1"/>
</dbReference>